<dbReference type="InterPro" id="IPR016181">
    <property type="entry name" value="Acyl_CoA_acyltransferase"/>
</dbReference>
<sequence>MVSLVRAVRAGDGAGRARVWQDAGRYFAALDPDTAREPDPEGLAAWHEELYERYAADPSVLMLVAEAGGEIVGTLVARLHAPVPTAAWQLQRDLGQRRVHVDALTVTASARRSGAGTALMAAAERWAIECAAAVITLETGVDNPTSMPFYEHRMGYTRHEIVFRKPLR</sequence>
<dbReference type="SUPFAM" id="SSF55729">
    <property type="entry name" value="Acyl-CoA N-acyltransferases (Nat)"/>
    <property type="match status" value="1"/>
</dbReference>
<reference evidence="4" key="1">
    <citation type="submission" date="2021-04" db="EMBL/GenBank/DDBJ databases">
        <title>Dactylosporangium aurantiacum NRRL B-8018 full assembly.</title>
        <authorList>
            <person name="Hartkoorn R.C."/>
            <person name="Beaudoing E."/>
            <person name="Hot D."/>
        </authorList>
    </citation>
    <scope>NUCLEOTIDE SEQUENCE</scope>
    <source>
        <strain evidence="4">NRRL B-8018</strain>
    </source>
</reference>
<proteinExistence type="predicted"/>
<dbReference type="GO" id="GO:0016747">
    <property type="term" value="F:acyltransferase activity, transferring groups other than amino-acyl groups"/>
    <property type="evidence" value="ECO:0007669"/>
    <property type="project" value="InterPro"/>
</dbReference>
<keyword evidence="5" id="KW-1185">Reference proteome</keyword>
<evidence type="ECO:0000313" key="4">
    <source>
        <dbReference type="EMBL" id="UWZ59165.1"/>
    </source>
</evidence>
<protein>
    <submittedName>
        <fullName evidence="4">GNAT family N-acetyltransferase</fullName>
    </submittedName>
</protein>
<dbReference type="KEGG" id="daur:Daura_25205"/>
<dbReference type="PANTHER" id="PTHR43877:SF1">
    <property type="entry name" value="ACETYLTRANSFERASE"/>
    <property type="match status" value="1"/>
</dbReference>
<dbReference type="Pfam" id="PF00583">
    <property type="entry name" value="Acetyltransf_1"/>
    <property type="match status" value="1"/>
</dbReference>
<dbReference type="Proteomes" id="UP001058003">
    <property type="component" value="Chromosome"/>
</dbReference>
<keyword evidence="2" id="KW-0012">Acyltransferase</keyword>
<dbReference type="AlphaFoldDB" id="A0A9Q9ISJ6"/>
<keyword evidence="1" id="KW-0808">Transferase</keyword>
<accession>A0A9Q9ISJ6</accession>
<evidence type="ECO:0000256" key="2">
    <source>
        <dbReference type="ARBA" id="ARBA00023315"/>
    </source>
</evidence>
<dbReference type="OrthoDB" id="4774939at2"/>
<dbReference type="CDD" id="cd04301">
    <property type="entry name" value="NAT_SF"/>
    <property type="match status" value="1"/>
</dbReference>
<evidence type="ECO:0000259" key="3">
    <source>
        <dbReference type="PROSITE" id="PS51186"/>
    </source>
</evidence>
<dbReference type="EMBL" id="CP073767">
    <property type="protein sequence ID" value="UWZ59165.1"/>
    <property type="molecule type" value="Genomic_DNA"/>
</dbReference>
<evidence type="ECO:0000256" key="1">
    <source>
        <dbReference type="ARBA" id="ARBA00022679"/>
    </source>
</evidence>
<dbReference type="PANTHER" id="PTHR43877">
    <property type="entry name" value="AMINOALKYLPHOSPHONATE N-ACETYLTRANSFERASE-RELATED-RELATED"/>
    <property type="match status" value="1"/>
</dbReference>
<feature type="domain" description="N-acetyltransferase" evidence="3">
    <location>
        <begin position="22"/>
        <end position="168"/>
    </location>
</feature>
<name>A0A9Q9ISJ6_9ACTN</name>
<evidence type="ECO:0000313" key="5">
    <source>
        <dbReference type="Proteomes" id="UP001058003"/>
    </source>
</evidence>
<dbReference type="InterPro" id="IPR000182">
    <property type="entry name" value="GNAT_dom"/>
</dbReference>
<dbReference type="Gene3D" id="3.40.630.30">
    <property type="match status" value="1"/>
</dbReference>
<gene>
    <name evidence="4" type="ORF">Daura_25205</name>
</gene>
<dbReference type="RefSeq" id="WP_052387628.1">
    <property type="nucleotide sequence ID" value="NZ_CP073767.1"/>
</dbReference>
<dbReference type="InterPro" id="IPR050832">
    <property type="entry name" value="Bact_Acetyltransf"/>
</dbReference>
<organism evidence="4 5">
    <name type="scientific">Dactylosporangium aurantiacum</name>
    <dbReference type="NCBI Taxonomy" id="35754"/>
    <lineage>
        <taxon>Bacteria</taxon>
        <taxon>Bacillati</taxon>
        <taxon>Actinomycetota</taxon>
        <taxon>Actinomycetes</taxon>
        <taxon>Micromonosporales</taxon>
        <taxon>Micromonosporaceae</taxon>
        <taxon>Dactylosporangium</taxon>
    </lineage>
</organism>
<dbReference type="PROSITE" id="PS51186">
    <property type="entry name" value="GNAT"/>
    <property type="match status" value="1"/>
</dbReference>